<evidence type="ECO:0000313" key="2">
    <source>
        <dbReference type="EMBL" id="KZT52020.1"/>
    </source>
</evidence>
<dbReference type="InParanoid" id="A0A165D444"/>
<protein>
    <submittedName>
        <fullName evidence="2">Uncharacterized protein</fullName>
    </submittedName>
</protein>
<feature type="signal peptide" evidence="1">
    <location>
        <begin position="1"/>
        <end position="20"/>
    </location>
</feature>
<proteinExistence type="predicted"/>
<organism evidence="2 3">
    <name type="scientific">Calocera cornea HHB12733</name>
    <dbReference type="NCBI Taxonomy" id="1353952"/>
    <lineage>
        <taxon>Eukaryota</taxon>
        <taxon>Fungi</taxon>
        <taxon>Dikarya</taxon>
        <taxon>Basidiomycota</taxon>
        <taxon>Agaricomycotina</taxon>
        <taxon>Dacrymycetes</taxon>
        <taxon>Dacrymycetales</taxon>
        <taxon>Dacrymycetaceae</taxon>
        <taxon>Calocera</taxon>
    </lineage>
</organism>
<dbReference type="EMBL" id="KV424081">
    <property type="protein sequence ID" value="KZT52020.1"/>
    <property type="molecule type" value="Genomic_DNA"/>
</dbReference>
<sequence>MRVFMIILSLALSLTCPTFTLRPTSSASRQQATGLAIAHFHFSFRSDDVDSQKYDPSSCPRHIPPVFESIHHLAAELSPFLMRLVAAAARQLPGCLED</sequence>
<name>A0A165D444_9BASI</name>
<feature type="chain" id="PRO_5007856359" evidence="1">
    <location>
        <begin position="21"/>
        <end position="98"/>
    </location>
</feature>
<dbReference type="AlphaFoldDB" id="A0A165D444"/>
<keyword evidence="1" id="KW-0732">Signal</keyword>
<evidence type="ECO:0000313" key="3">
    <source>
        <dbReference type="Proteomes" id="UP000076842"/>
    </source>
</evidence>
<evidence type="ECO:0000256" key="1">
    <source>
        <dbReference type="SAM" id="SignalP"/>
    </source>
</evidence>
<accession>A0A165D444</accession>
<gene>
    <name evidence="2" type="ORF">CALCODRAFT_502804</name>
</gene>
<reference evidence="2 3" key="1">
    <citation type="journal article" date="2016" name="Mol. Biol. Evol.">
        <title>Comparative Genomics of Early-Diverging Mushroom-Forming Fungi Provides Insights into the Origins of Lignocellulose Decay Capabilities.</title>
        <authorList>
            <person name="Nagy L.G."/>
            <person name="Riley R."/>
            <person name="Tritt A."/>
            <person name="Adam C."/>
            <person name="Daum C."/>
            <person name="Floudas D."/>
            <person name="Sun H."/>
            <person name="Yadav J.S."/>
            <person name="Pangilinan J."/>
            <person name="Larsson K.H."/>
            <person name="Matsuura K."/>
            <person name="Barry K."/>
            <person name="Labutti K."/>
            <person name="Kuo R."/>
            <person name="Ohm R.A."/>
            <person name="Bhattacharya S.S."/>
            <person name="Shirouzu T."/>
            <person name="Yoshinaga Y."/>
            <person name="Martin F.M."/>
            <person name="Grigoriev I.V."/>
            <person name="Hibbett D.S."/>
        </authorList>
    </citation>
    <scope>NUCLEOTIDE SEQUENCE [LARGE SCALE GENOMIC DNA]</scope>
    <source>
        <strain evidence="2 3">HHB12733</strain>
    </source>
</reference>
<keyword evidence="3" id="KW-1185">Reference proteome</keyword>
<dbReference type="Proteomes" id="UP000076842">
    <property type="component" value="Unassembled WGS sequence"/>
</dbReference>